<evidence type="ECO:0000313" key="5">
    <source>
        <dbReference type="Proteomes" id="UP000230778"/>
    </source>
</evidence>
<dbReference type="AlphaFoldDB" id="A0A2H0FKV7"/>
<protein>
    <submittedName>
        <fullName evidence="4">DNA polymerase I</fullName>
    </submittedName>
</protein>
<dbReference type="GO" id="GO:0033567">
    <property type="term" value="P:DNA replication, Okazaki fragment processing"/>
    <property type="evidence" value="ECO:0007669"/>
    <property type="project" value="InterPro"/>
</dbReference>
<dbReference type="SUPFAM" id="SSF88723">
    <property type="entry name" value="PIN domain-like"/>
    <property type="match status" value="1"/>
</dbReference>
<dbReference type="GO" id="GO:0008409">
    <property type="term" value="F:5'-3' exonuclease activity"/>
    <property type="evidence" value="ECO:0007669"/>
    <property type="project" value="InterPro"/>
</dbReference>
<dbReference type="CDD" id="cd09859">
    <property type="entry name" value="PIN_53EXO"/>
    <property type="match status" value="1"/>
</dbReference>
<dbReference type="Gene3D" id="3.40.50.1010">
    <property type="entry name" value="5'-nuclease"/>
    <property type="match status" value="1"/>
</dbReference>
<evidence type="ECO:0000256" key="1">
    <source>
        <dbReference type="ARBA" id="ARBA00022722"/>
    </source>
</evidence>
<gene>
    <name evidence="4" type="ORF">COW72_00845</name>
</gene>
<sequence length="143" mass="16402">MVDEKKRLIVIDSNSIIHRAYHALPPLMTKKGELVNAVYGFLLVFFKAIREFRPDYIAATFDFPAPTFRHKKYKEYKAKRPPAPEELYLQIPKVKETLESFNVPIFEKEGFEADDIIGTISHLAPKKQILPGIETIILSGDLD</sequence>
<dbReference type="InterPro" id="IPR002421">
    <property type="entry name" value="5-3_exonuclease"/>
</dbReference>
<dbReference type="PANTHER" id="PTHR42646">
    <property type="entry name" value="FLAP ENDONUCLEASE XNI"/>
    <property type="match status" value="1"/>
</dbReference>
<accession>A0A2H0FKV7</accession>
<organism evidence="4 5">
    <name type="scientific">Candidatus Nealsonbacteria bacterium CG18_big_fil_WC_8_21_14_2_50_37_10</name>
    <dbReference type="NCBI Taxonomy" id="1974717"/>
    <lineage>
        <taxon>Bacteria</taxon>
        <taxon>Candidatus Nealsoniibacteriota</taxon>
    </lineage>
</organism>
<evidence type="ECO:0000313" key="4">
    <source>
        <dbReference type="EMBL" id="PIQ07336.1"/>
    </source>
</evidence>
<keyword evidence="1" id="KW-0540">Nuclease</keyword>
<evidence type="ECO:0000256" key="2">
    <source>
        <dbReference type="ARBA" id="ARBA00022801"/>
    </source>
</evidence>
<proteinExistence type="predicted"/>
<feature type="domain" description="5'-3' exonuclease" evidence="3">
    <location>
        <begin position="6"/>
        <end position="142"/>
    </location>
</feature>
<dbReference type="GO" id="GO:0003677">
    <property type="term" value="F:DNA binding"/>
    <property type="evidence" value="ECO:0007669"/>
    <property type="project" value="InterPro"/>
</dbReference>
<name>A0A2H0FKV7_9BACT</name>
<dbReference type="InterPro" id="IPR038969">
    <property type="entry name" value="FEN"/>
</dbReference>
<comment type="caution">
    <text evidence="4">The sequence shown here is derived from an EMBL/GenBank/DDBJ whole genome shotgun (WGS) entry which is preliminary data.</text>
</comment>
<dbReference type="SMART" id="SM00475">
    <property type="entry name" value="53EXOc"/>
    <property type="match status" value="1"/>
</dbReference>
<feature type="non-terminal residue" evidence="4">
    <location>
        <position position="143"/>
    </location>
</feature>
<dbReference type="InterPro" id="IPR020046">
    <property type="entry name" value="5-3_exonucl_a-hlix_arch_N"/>
</dbReference>
<dbReference type="EMBL" id="PCUC01000047">
    <property type="protein sequence ID" value="PIQ07336.1"/>
    <property type="molecule type" value="Genomic_DNA"/>
</dbReference>
<dbReference type="PANTHER" id="PTHR42646:SF2">
    <property type="entry name" value="5'-3' EXONUCLEASE FAMILY PROTEIN"/>
    <property type="match status" value="1"/>
</dbReference>
<dbReference type="Pfam" id="PF02739">
    <property type="entry name" value="5_3_exonuc_N"/>
    <property type="match status" value="1"/>
</dbReference>
<keyword evidence="2" id="KW-0378">Hydrolase</keyword>
<dbReference type="GO" id="GO:0017108">
    <property type="term" value="F:5'-flap endonuclease activity"/>
    <property type="evidence" value="ECO:0007669"/>
    <property type="project" value="InterPro"/>
</dbReference>
<dbReference type="InterPro" id="IPR029060">
    <property type="entry name" value="PIN-like_dom_sf"/>
</dbReference>
<reference evidence="4 5" key="1">
    <citation type="submission" date="2017-09" db="EMBL/GenBank/DDBJ databases">
        <title>Depth-based differentiation of microbial function through sediment-hosted aquifers and enrichment of novel symbionts in the deep terrestrial subsurface.</title>
        <authorList>
            <person name="Probst A.J."/>
            <person name="Ladd B."/>
            <person name="Jarett J.K."/>
            <person name="Geller-Mcgrath D.E."/>
            <person name="Sieber C.M."/>
            <person name="Emerson J.B."/>
            <person name="Anantharaman K."/>
            <person name="Thomas B.C."/>
            <person name="Malmstrom R."/>
            <person name="Stieglmeier M."/>
            <person name="Klingl A."/>
            <person name="Woyke T."/>
            <person name="Ryan C.M."/>
            <person name="Banfield J.F."/>
        </authorList>
    </citation>
    <scope>NUCLEOTIDE SEQUENCE [LARGE SCALE GENOMIC DNA]</scope>
    <source>
        <strain evidence="4">CG18_big_fil_WC_8_21_14_2_50_37_10</strain>
    </source>
</reference>
<dbReference type="Proteomes" id="UP000230778">
    <property type="component" value="Unassembled WGS sequence"/>
</dbReference>
<evidence type="ECO:0000259" key="3">
    <source>
        <dbReference type="SMART" id="SM00475"/>
    </source>
</evidence>